<evidence type="ECO:0000313" key="9">
    <source>
        <dbReference type="EMBL" id="QHT31432.1"/>
    </source>
</evidence>
<dbReference type="Gene3D" id="3.90.550.50">
    <property type="match status" value="1"/>
</dbReference>
<keyword evidence="6" id="KW-1133">Transmembrane helix</keyword>
<dbReference type="GO" id="GO:0016758">
    <property type="term" value="F:hexosyltransferase activity"/>
    <property type="evidence" value="ECO:0007669"/>
    <property type="project" value="InterPro"/>
</dbReference>
<dbReference type="PANTHER" id="PTHR11214">
    <property type="entry name" value="BETA-1,3-N-ACETYLGLUCOSAMINYLTRANSFERASE"/>
    <property type="match status" value="1"/>
</dbReference>
<keyword evidence="2" id="KW-0328">Glycosyltransferase</keyword>
<sequence>MIQQEFILLIMNCKKYFKKALFQKQTWLRNIPSYLRYYHVIGDELLDCEYKIDDKNSILWVKVADDYNSLPKKVISAYDAIYNNFNFKYLFKTDDDQILVKPMFFDTITTLISNMIPQPHYGGYIVDVEKSYLSQYHKIHPELPENLPILQTKYCSGRFYFLSKSAVSHLINKKELIIKEYLEDYAIGFNLDNNFKTYILNISTNHFFTDIELSDFPRLLEENKI</sequence>
<dbReference type="PANTHER" id="PTHR11214:SF3">
    <property type="entry name" value="BETA-1,3-GALACTOSYLTRANSFERASE 6"/>
    <property type="match status" value="1"/>
</dbReference>
<accession>A0A6C0ERT0</accession>
<name>A0A6C0ERT0_9ZZZZ</name>
<dbReference type="Pfam" id="PF01762">
    <property type="entry name" value="Galactosyl_T"/>
    <property type="match status" value="1"/>
</dbReference>
<evidence type="ECO:0000256" key="6">
    <source>
        <dbReference type="ARBA" id="ARBA00022989"/>
    </source>
</evidence>
<dbReference type="EMBL" id="MN738919">
    <property type="protein sequence ID" value="QHT31432.1"/>
    <property type="molecule type" value="Genomic_DNA"/>
</dbReference>
<keyword evidence="5" id="KW-0735">Signal-anchor</keyword>
<evidence type="ECO:0008006" key="10">
    <source>
        <dbReference type="Google" id="ProtNLM"/>
    </source>
</evidence>
<evidence type="ECO:0000256" key="1">
    <source>
        <dbReference type="ARBA" id="ARBA00004323"/>
    </source>
</evidence>
<evidence type="ECO:0000256" key="8">
    <source>
        <dbReference type="ARBA" id="ARBA00023136"/>
    </source>
</evidence>
<protein>
    <recommendedName>
        <fullName evidence="10">Hexosyltransferase</fullName>
    </recommendedName>
</protein>
<dbReference type="GO" id="GO:0006493">
    <property type="term" value="P:protein O-linked glycosylation"/>
    <property type="evidence" value="ECO:0007669"/>
    <property type="project" value="TreeGrafter"/>
</dbReference>
<keyword evidence="7" id="KW-0333">Golgi apparatus</keyword>
<dbReference type="InterPro" id="IPR002659">
    <property type="entry name" value="Glyco_trans_31"/>
</dbReference>
<keyword evidence="3" id="KW-0808">Transferase</keyword>
<evidence type="ECO:0000256" key="3">
    <source>
        <dbReference type="ARBA" id="ARBA00022679"/>
    </source>
</evidence>
<comment type="subcellular location">
    <subcellularLocation>
        <location evidence="1">Golgi apparatus membrane</location>
        <topology evidence="1">Single-pass type II membrane protein</topology>
    </subcellularLocation>
</comment>
<keyword evidence="8" id="KW-0472">Membrane</keyword>
<reference evidence="9" key="1">
    <citation type="journal article" date="2020" name="Nature">
        <title>Giant virus diversity and host interactions through global metagenomics.</title>
        <authorList>
            <person name="Schulz F."/>
            <person name="Roux S."/>
            <person name="Paez-Espino D."/>
            <person name="Jungbluth S."/>
            <person name="Walsh D.A."/>
            <person name="Denef V.J."/>
            <person name="McMahon K.D."/>
            <person name="Konstantinidis K.T."/>
            <person name="Eloe-Fadrosh E.A."/>
            <person name="Kyrpides N.C."/>
            <person name="Woyke T."/>
        </authorList>
    </citation>
    <scope>NUCLEOTIDE SEQUENCE</scope>
    <source>
        <strain evidence="9">GVMAG-M-3300009155-2</strain>
    </source>
</reference>
<proteinExistence type="predicted"/>
<dbReference type="AlphaFoldDB" id="A0A6C0ERT0"/>
<evidence type="ECO:0000256" key="2">
    <source>
        <dbReference type="ARBA" id="ARBA00022676"/>
    </source>
</evidence>
<evidence type="ECO:0000256" key="5">
    <source>
        <dbReference type="ARBA" id="ARBA00022968"/>
    </source>
</evidence>
<evidence type="ECO:0000256" key="4">
    <source>
        <dbReference type="ARBA" id="ARBA00022692"/>
    </source>
</evidence>
<dbReference type="GO" id="GO:0000139">
    <property type="term" value="C:Golgi membrane"/>
    <property type="evidence" value="ECO:0007669"/>
    <property type="project" value="UniProtKB-SubCell"/>
</dbReference>
<keyword evidence="4" id="KW-0812">Transmembrane</keyword>
<evidence type="ECO:0000256" key="7">
    <source>
        <dbReference type="ARBA" id="ARBA00023034"/>
    </source>
</evidence>
<organism evidence="9">
    <name type="scientific">viral metagenome</name>
    <dbReference type="NCBI Taxonomy" id="1070528"/>
    <lineage>
        <taxon>unclassified sequences</taxon>
        <taxon>metagenomes</taxon>
        <taxon>organismal metagenomes</taxon>
    </lineage>
</organism>